<organism evidence="1 2">
    <name type="scientific">Herpetosiphon gulosus</name>
    <dbReference type="NCBI Taxonomy" id="1973496"/>
    <lineage>
        <taxon>Bacteria</taxon>
        <taxon>Bacillati</taxon>
        <taxon>Chloroflexota</taxon>
        <taxon>Chloroflexia</taxon>
        <taxon>Herpetosiphonales</taxon>
        <taxon>Herpetosiphonaceae</taxon>
        <taxon>Herpetosiphon</taxon>
    </lineage>
</organism>
<evidence type="ECO:0000313" key="1">
    <source>
        <dbReference type="EMBL" id="GAA5530733.1"/>
    </source>
</evidence>
<dbReference type="SUPFAM" id="SSF101898">
    <property type="entry name" value="NHL repeat"/>
    <property type="match status" value="1"/>
</dbReference>
<protein>
    <submittedName>
        <fullName evidence="1">Uncharacterized protein</fullName>
    </submittedName>
</protein>
<dbReference type="Gene3D" id="2.130.10.10">
    <property type="entry name" value="YVTN repeat-like/Quinoprotein amine dehydrogenase"/>
    <property type="match status" value="1"/>
</dbReference>
<reference evidence="1 2" key="1">
    <citation type="submission" date="2024-02" db="EMBL/GenBank/DDBJ databases">
        <title>Herpetosiphon gulosus NBRC 112829.</title>
        <authorList>
            <person name="Ichikawa N."/>
            <person name="Katano-Makiyama Y."/>
            <person name="Hidaka K."/>
        </authorList>
    </citation>
    <scope>NUCLEOTIDE SEQUENCE [LARGE SCALE GENOMIC DNA]</scope>
    <source>
        <strain evidence="1 2">NBRC 112829</strain>
    </source>
</reference>
<dbReference type="EMBL" id="BAABRU010000022">
    <property type="protein sequence ID" value="GAA5530733.1"/>
    <property type="molecule type" value="Genomic_DNA"/>
</dbReference>
<accession>A0ABP9X5S6</accession>
<comment type="caution">
    <text evidence="1">The sequence shown here is derived from an EMBL/GenBank/DDBJ whole genome shotgun (WGS) entry which is preliminary data.</text>
</comment>
<name>A0ABP9X5S6_9CHLR</name>
<proteinExistence type="predicted"/>
<gene>
    <name evidence="1" type="ORF">Hgul01_04556</name>
</gene>
<dbReference type="Proteomes" id="UP001428290">
    <property type="component" value="Unassembled WGS sequence"/>
</dbReference>
<keyword evidence="2" id="KW-1185">Reference proteome</keyword>
<sequence length="152" mass="15486">MFVPVAFQLAADGTVGFTVGAYDRSQPLVLDPSLTINRVFGAGLRTVSNLARHPNGQYYLAGAGDSGAVLWRIGSDGQTPLASTLLGSSGTVARVAVTAGGMIVVGIGAYDSSDPQPVQIVRFATSTSVPLVESGANGLITDLVAHPSSEQV</sequence>
<evidence type="ECO:0000313" key="2">
    <source>
        <dbReference type="Proteomes" id="UP001428290"/>
    </source>
</evidence>
<dbReference type="InterPro" id="IPR015943">
    <property type="entry name" value="WD40/YVTN_repeat-like_dom_sf"/>
</dbReference>